<protein>
    <submittedName>
        <fullName evidence="1">DUF1150 domain-containing protein</fullName>
    </submittedName>
</protein>
<comment type="caution">
    <text evidence="1">The sequence shown here is derived from an EMBL/GenBank/DDBJ whole genome shotgun (WGS) entry which is preliminary data.</text>
</comment>
<accession>A0ABS0SEY4</accession>
<evidence type="ECO:0000313" key="1">
    <source>
        <dbReference type="EMBL" id="MBI1621855.1"/>
    </source>
</evidence>
<keyword evidence="2" id="KW-1185">Reference proteome</keyword>
<proteinExistence type="predicted"/>
<reference evidence="1 2" key="1">
    <citation type="submission" date="2020-10" db="EMBL/GenBank/DDBJ databases">
        <title>Aquamicrobium zhengzhouensis sp. nov., a exopolysaccharide producing bacterium isolated from farmland soil.</title>
        <authorList>
            <person name="Wang X."/>
        </authorList>
    </citation>
    <scope>NUCLEOTIDE SEQUENCE [LARGE SCALE GENOMIC DNA]</scope>
    <source>
        <strain evidence="2">cd-1</strain>
    </source>
</reference>
<dbReference type="EMBL" id="JADGMQ010000011">
    <property type="protein sequence ID" value="MBI1621855.1"/>
    <property type="molecule type" value="Genomic_DNA"/>
</dbReference>
<dbReference type="InterPro" id="IPR009531">
    <property type="entry name" value="DUF1150"/>
</dbReference>
<evidence type="ECO:0000313" key="2">
    <source>
        <dbReference type="Proteomes" id="UP000601789"/>
    </source>
</evidence>
<dbReference type="Proteomes" id="UP000601789">
    <property type="component" value="Unassembled WGS sequence"/>
</dbReference>
<gene>
    <name evidence="1" type="ORF">IOD40_14430</name>
</gene>
<organism evidence="1 2">
    <name type="scientific">Aquamicrobium zhengzhouense</name>
    <dbReference type="NCBI Taxonomy" id="2781738"/>
    <lineage>
        <taxon>Bacteria</taxon>
        <taxon>Pseudomonadati</taxon>
        <taxon>Pseudomonadota</taxon>
        <taxon>Alphaproteobacteria</taxon>
        <taxon>Hyphomicrobiales</taxon>
        <taxon>Phyllobacteriaceae</taxon>
        <taxon>Aquamicrobium</taxon>
    </lineage>
</organism>
<name>A0ABS0SEY4_9HYPH</name>
<dbReference type="RefSeq" id="WP_198477395.1">
    <property type="nucleotide sequence ID" value="NZ_JADGMQ010000011.1"/>
</dbReference>
<sequence>MNADFEKNVLSDAEMAGLGEGSVAYLREMNSEDLVGKFPGMPQMEPGIRLWAVFAANGTPIMLTDARDAAIAGARQNDLTPVSIH</sequence>
<dbReference type="Pfam" id="PF06620">
    <property type="entry name" value="DUF1150"/>
    <property type="match status" value="1"/>
</dbReference>